<keyword evidence="3" id="KW-1185">Reference proteome</keyword>
<keyword evidence="1" id="KW-0472">Membrane</keyword>
<comment type="caution">
    <text evidence="2">The sequence shown here is derived from an EMBL/GenBank/DDBJ whole genome shotgun (WGS) entry which is preliminary data.</text>
</comment>
<accession>A0ABU1P5Q9</accession>
<dbReference type="Proteomes" id="UP001267290">
    <property type="component" value="Unassembled WGS sequence"/>
</dbReference>
<organism evidence="2 3">
    <name type="scientific">Paenibacillus qinlingensis</name>
    <dbReference type="NCBI Taxonomy" id="1837343"/>
    <lineage>
        <taxon>Bacteria</taxon>
        <taxon>Bacillati</taxon>
        <taxon>Bacillota</taxon>
        <taxon>Bacilli</taxon>
        <taxon>Bacillales</taxon>
        <taxon>Paenibacillaceae</taxon>
        <taxon>Paenibacillus</taxon>
    </lineage>
</organism>
<gene>
    <name evidence="2" type="ORF">J2736_006127</name>
</gene>
<evidence type="ECO:0000313" key="2">
    <source>
        <dbReference type="EMBL" id="MDR6554884.1"/>
    </source>
</evidence>
<reference evidence="2 3" key="1">
    <citation type="submission" date="2023-07" db="EMBL/GenBank/DDBJ databases">
        <title>Sorghum-associated microbial communities from plants grown in Nebraska, USA.</title>
        <authorList>
            <person name="Schachtman D."/>
        </authorList>
    </citation>
    <scope>NUCLEOTIDE SEQUENCE [LARGE SCALE GENOMIC DNA]</scope>
    <source>
        <strain evidence="2 3">CC258</strain>
    </source>
</reference>
<keyword evidence="1" id="KW-0812">Transmembrane</keyword>
<proteinExistence type="predicted"/>
<evidence type="ECO:0000313" key="3">
    <source>
        <dbReference type="Proteomes" id="UP001267290"/>
    </source>
</evidence>
<dbReference type="EMBL" id="JAVDSB010000021">
    <property type="protein sequence ID" value="MDR6554884.1"/>
    <property type="molecule type" value="Genomic_DNA"/>
</dbReference>
<dbReference type="RefSeq" id="WP_310502297.1">
    <property type="nucleotide sequence ID" value="NZ_JAVDSB010000021.1"/>
</dbReference>
<name>A0ABU1P5Q9_9BACL</name>
<evidence type="ECO:0000256" key="1">
    <source>
        <dbReference type="SAM" id="Phobius"/>
    </source>
</evidence>
<evidence type="ECO:0008006" key="4">
    <source>
        <dbReference type="Google" id="ProtNLM"/>
    </source>
</evidence>
<feature type="transmembrane region" description="Helical" evidence="1">
    <location>
        <begin position="7"/>
        <end position="27"/>
    </location>
</feature>
<protein>
    <recommendedName>
        <fullName evidence="4">DUF2140 family protein</fullName>
    </recommendedName>
</protein>
<sequence length="181" mass="20660">MLKKLMFAILTLAVIAAVMLVIVIQYVKPTESLDLQYKEISISNKIAEMILSRKLEVRLSEEDVNQLLKKQLASHTQLPHDFRMEGATLNLQGSMVEADVNVRWHERIPIGALALFTLSWEPPNLVIQHVNTQIKNWQLPSSWLQLAPVEIPLQSHLPKLIGIKNVVFEDKSILIQLKPFQ</sequence>
<keyword evidence="1" id="KW-1133">Transmembrane helix</keyword>